<keyword evidence="3" id="KW-0235">DNA replication</keyword>
<evidence type="ECO:0000313" key="6">
    <source>
        <dbReference type="EMBL" id="PVU99983.1"/>
    </source>
</evidence>
<feature type="region of interest" description="Disordered" evidence="5">
    <location>
        <begin position="396"/>
        <end position="418"/>
    </location>
</feature>
<evidence type="ECO:0000313" key="7">
    <source>
        <dbReference type="Proteomes" id="UP000245699"/>
    </source>
</evidence>
<dbReference type="InterPro" id="IPR019038">
    <property type="entry name" value="POLD3"/>
</dbReference>
<comment type="caution">
    <text evidence="6">The sequence shown here is derived from an EMBL/GenBank/DDBJ whole genome shotgun (WGS) entry which is preliminary data.</text>
</comment>
<feature type="region of interest" description="Disordered" evidence="5">
    <location>
        <begin position="201"/>
        <end position="224"/>
    </location>
</feature>
<evidence type="ECO:0000256" key="5">
    <source>
        <dbReference type="SAM" id="MobiDB-lite"/>
    </source>
</evidence>
<dbReference type="InterPro" id="IPR041913">
    <property type="entry name" value="POLD3_sf"/>
</dbReference>
<reference evidence="6 7" key="1">
    <citation type="journal article" date="2018" name="MBio">
        <title>Comparative Genomics Reveals the Core Gene Toolbox for the Fungus-Insect Symbiosis.</title>
        <authorList>
            <person name="Wang Y."/>
            <person name="Stata M."/>
            <person name="Wang W."/>
            <person name="Stajich J.E."/>
            <person name="White M.M."/>
            <person name="Moncalvo J.M."/>
        </authorList>
    </citation>
    <scope>NUCLEOTIDE SEQUENCE [LARGE SCALE GENOMIC DNA]</scope>
    <source>
        <strain evidence="6 7">AUS-77-4</strain>
    </source>
</reference>
<protein>
    <recommendedName>
        <fullName evidence="2">DNA polymerase delta subunit 3</fullName>
    </recommendedName>
</protein>
<dbReference type="Gene3D" id="3.90.1030.20">
    <property type="entry name" value="DNA polymerase delta, p66 (Cdc27) subunit, wHTH domain"/>
    <property type="match status" value="1"/>
</dbReference>
<keyword evidence="7" id="KW-1185">Reference proteome</keyword>
<feature type="compositionally biased region" description="Polar residues" evidence="5">
    <location>
        <begin position="406"/>
        <end position="418"/>
    </location>
</feature>
<dbReference type="AlphaFoldDB" id="A0A2T9Z5W3"/>
<comment type="subcellular location">
    <subcellularLocation>
        <location evidence="1">Nucleus</location>
    </subcellularLocation>
</comment>
<evidence type="ECO:0000256" key="3">
    <source>
        <dbReference type="ARBA" id="ARBA00022705"/>
    </source>
</evidence>
<dbReference type="GO" id="GO:1904161">
    <property type="term" value="P:DNA synthesis involved in UV-damage excision repair"/>
    <property type="evidence" value="ECO:0007669"/>
    <property type="project" value="TreeGrafter"/>
</dbReference>
<dbReference type="GO" id="GO:0006297">
    <property type="term" value="P:nucleotide-excision repair, DNA gap filling"/>
    <property type="evidence" value="ECO:0007669"/>
    <property type="project" value="TreeGrafter"/>
</dbReference>
<dbReference type="STRING" id="61424.A0A2T9Z5W3"/>
<feature type="region of interest" description="Disordered" evidence="5">
    <location>
        <begin position="261"/>
        <end position="294"/>
    </location>
</feature>
<feature type="compositionally biased region" description="Basic and acidic residues" evidence="5">
    <location>
        <begin position="353"/>
        <end position="370"/>
    </location>
</feature>
<evidence type="ECO:0000256" key="4">
    <source>
        <dbReference type="ARBA" id="ARBA00023242"/>
    </source>
</evidence>
<feature type="compositionally biased region" description="Basic and acidic residues" evidence="5">
    <location>
        <begin position="396"/>
        <end position="405"/>
    </location>
</feature>
<evidence type="ECO:0000256" key="2">
    <source>
        <dbReference type="ARBA" id="ARBA00017589"/>
    </source>
</evidence>
<dbReference type="Proteomes" id="UP000245699">
    <property type="component" value="Unassembled WGS sequence"/>
</dbReference>
<name>A0A2T9Z5W3_9FUNG</name>
<dbReference type="Pfam" id="PF09507">
    <property type="entry name" value="CDC27"/>
    <property type="match status" value="1"/>
</dbReference>
<gene>
    <name evidence="6" type="ORF">BB559_000244</name>
</gene>
<accession>A0A2T9Z5W3</accession>
<feature type="compositionally biased region" description="Polar residues" evidence="5">
    <location>
        <begin position="209"/>
        <end position="224"/>
    </location>
</feature>
<dbReference type="GO" id="GO:0006271">
    <property type="term" value="P:DNA strand elongation involved in DNA replication"/>
    <property type="evidence" value="ECO:0007669"/>
    <property type="project" value="TreeGrafter"/>
</dbReference>
<dbReference type="PANTHER" id="PTHR17598:SF13">
    <property type="entry name" value="DNA POLYMERASE DELTA SUBUNIT 3"/>
    <property type="match status" value="1"/>
</dbReference>
<dbReference type="PANTHER" id="PTHR17598">
    <property type="entry name" value="DNA POLYMERASE DELTA SUBUNIT 3"/>
    <property type="match status" value="1"/>
</dbReference>
<evidence type="ECO:0000256" key="1">
    <source>
        <dbReference type="ARBA" id="ARBA00004123"/>
    </source>
</evidence>
<feature type="compositionally biased region" description="Acidic residues" evidence="5">
    <location>
        <begin position="319"/>
        <end position="330"/>
    </location>
</feature>
<dbReference type="EMBL" id="MBFT01000010">
    <property type="protein sequence ID" value="PVU99983.1"/>
    <property type="molecule type" value="Genomic_DNA"/>
</dbReference>
<keyword evidence="4" id="KW-0539">Nucleus</keyword>
<proteinExistence type="predicted"/>
<dbReference type="GO" id="GO:0003887">
    <property type="term" value="F:DNA-directed DNA polymerase activity"/>
    <property type="evidence" value="ECO:0007669"/>
    <property type="project" value="TreeGrafter"/>
</dbReference>
<sequence>MIKDTNVISAILDEQGILTTRMLSKKLNISNQSAQNELTEFVNNEGSKYGVCYLVSGYKKKESGDEDSNSLATNDYYVKIVEKSQVEDFKKTLGSSEVTIYSIQKKKDESFLQDLTESIRKTKISPNEAKYMIVAPGITRKSVESFVTESVDSPVEKNGFSKNSLIERNGFEKRSPIKAAEINSKKSKSIESSKLKQNKKDGFFKAKSAPNTNNSLEPTIKDSGSLNKKEEIVKFKKDETDVKPEKEEKAVKPKKEEKVKTIKKTQKSLVVDKKEEEDNLKKEDEVGSTLKEESVQVTKGVVEDIVVNKKKSKRYIISDESDSDNDDIDTSVDTPRKTAEADGDVIRSLGMEGESKDGPEGMEKAGDESKRRRKRVKVEKVRHYKNERGMLVTKVEEGWESHSDKSSQASLMNFFSKK</sequence>
<dbReference type="GO" id="GO:0043625">
    <property type="term" value="C:delta DNA polymerase complex"/>
    <property type="evidence" value="ECO:0007669"/>
    <property type="project" value="InterPro"/>
</dbReference>
<feature type="region of interest" description="Disordered" evidence="5">
    <location>
        <begin position="314"/>
        <end position="380"/>
    </location>
</feature>
<organism evidence="6 7">
    <name type="scientific">Furculomyces boomerangus</name>
    <dbReference type="NCBI Taxonomy" id="61424"/>
    <lineage>
        <taxon>Eukaryota</taxon>
        <taxon>Fungi</taxon>
        <taxon>Fungi incertae sedis</taxon>
        <taxon>Zoopagomycota</taxon>
        <taxon>Kickxellomycotina</taxon>
        <taxon>Harpellomycetes</taxon>
        <taxon>Harpellales</taxon>
        <taxon>Harpellaceae</taxon>
        <taxon>Furculomyces</taxon>
    </lineage>
</organism>
<feature type="compositionally biased region" description="Basic and acidic residues" evidence="5">
    <location>
        <begin position="270"/>
        <end position="294"/>
    </location>
</feature>